<dbReference type="RefSeq" id="WP_209879086.1">
    <property type="nucleotide sequence ID" value="NZ_JAGGLV010000033.1"/>
</dbReference>
<proteinExistence type="predicted"/>
<organism evidence="2 3">
    <name type="scientific">Paenibacillus silagei</name>
    <dbReference type="NCBI Taxonomy" id="1670801"/>
    <lineage>
        <taxon>Bacteria</taxon>
        <taxon>Bacillati</taxon>
        <taxon>Bacillota</taxon>
        <taxon>Bacilli</taxon>
        <taxon>Bacillales</taxon>
        <taxon>Paenibacillaceae</taxon>
        <taxon>Paenibacillus</taxon>
    </lineage>
</organism>
<dbReference type="EMBL" id="JAGGLV010000033">
    <property type="protein sequence ID" value="MBP2115926.1"/>
    <property type="molecule type" value="Genomic_DNA"/>
</dbReference>
<comment type="caution">
    <text evidence="2">The sequence shown here is derived from an EMBL/GenBank/DDBJ whole genome shotgun (WGS) entry which is preliminary data.</text>
</comment>
<evidence type="ECO:0000313" key="3">
    <source>
        <dbReference type="Proteomes" id="UP000773462"/>
    </source>
</evidence>
<protein>
    <submittedName>
        <fullName evidence="2">Uncharacterized protein</fullName>
    </submittedName>
</protein>
<name>A0ABS4P2F5_9BACL</name>
<keyword evidence="3" id="KW-1185">Reference proteome</keyword>
<evidence type="ECO:0000313" key="2">
    <source>
        <dbReference type="EMBL" id="MBP2115926.1"/>
    </source>
</evidence>
<sequence>MKAKCVGAMVEQRRAVLRCSCEGRDCGGRARSGGGRDCAGRAGAAVGGTA</sequence>
<gene>
    <name evidence="2" type="ORF">J2Z70_006138</name>
</gene>
<accession>A0ABS4P2F5</accession>
<feature type="region of interest" description="Disordered" evidence="1">
    <location>
        <begin position="31"/>
        <end position="50"/>
    </location>
</feature>
<reference evidence="2 3" key="1">
    <citation type="submission" date="2021-03" db="EMBL/GenBank/DDBJ databases">
        <title>Genomic Encyclopedia of Type Strains, Phase IV (KMG-IV): sequencing the most valuable type-strain genomes for metagenomic binning, comparative biology and taxonomic classification.</title>
        <authorList>
            <person name="Goeker M."/>
        </authorList>
    </citation>
    <scope>NUCLEOTIDE SEQUENCE [LARGE SCALE GENOMIC DNA]</scope>
    <source>
        <strain evidence="2 3">DSM 101953</strain>
    </source>
</reference>
<evidence type="ECO:0000256" key="1">
    <source>
        <dbReference type="SAM" id="MobiDB-lite"/>
    </source>
</evidence>
<dbReference type="Proteomes" id="UP000773462">
    <property type="component" value="Unassembled WGS sequence"/>
</dbReference>